<evidence type="ECO:0000313" key="5">
    <source>
        <dbReference type="Proteomes" id="UP000030700"/>
    </source>
</evidence>
<dbReference type="STRING" id="1499966.U14_00621"/>
<keyword evidence="3" id="KW-0411">Iron-sulfur</keyword>
<dbReference type="CDD" id="cd02980">
    <property type="entry name" value="TRX_Fd_family"/>
    <property type="match status" value="1"/>
</dbReference>
<dbReference type="PANTHER" id="PTHR43578">
    <property type="entry name" value="NADH-QUINONE OXIDOREDUCTASE SUBUNIT F"/>
    <property type="match status" value="1"/>
</dbReference>
<organism evidence="4">
    <name type="scientific">Candidatus Moduliflexus flocculans</name>
    <dbReference type="NCBI Taxonomy" id="1499966"/>
    <lineage>
        <taxon>Bacteria</taxon>
        <taxon>Candidatus Moduliflexota</taxon>
        <taxon>Candidatus Moduliflexia</taxon>
        <taxon>Candidatus Moduliflexales</taxon>
        <taxon>Candidatus Moduliflexaceae</taxon>
    </lineage>
</organism>
<dbReference type="InterPro" id="IPR036249">
    <property type="entry name" value="Thioredoxin-like_sf"/>
</dbReference>
<dbReference type="Proteomes" id="UP000030700">
    <property type="component" value="Unassembled WGS sequence"/>
</dbReference>
<dbReference type="GO" id="GO:0051536">
    <property type="term" value="F:iron-sulfur cluster binding"/>
    <property type="evidence" value="ECO:0007669"/>
    <property type="project" value="UniProtKB-KW"/>
</dbReference>
<dbReference type="HOGENOM" id="CLU_126515_4_0_0"/>
<protein>
    <submittedName>
        <fullName evidence="4">Ferredoxin</fullName>
    </submittedName>
</protein>
<evidence type="ECO:0000256" key="1">
    <source>
        <dbReference type="ARBA" id="ARBA00022723"/>
    </source>
</evidence>
<evidence type="ECO:0000256" key="2">
    <source>
        <dbReference type="ARBA" id="ARBA00023004"/>
    </source>
</evidence>
<dbReference type="EMBL" id="DF820455">
    <property type="protein sequence ID" value="GAK49399.1"/>
    <property type="molecule type" value="Genomic_DNA"/>
</dbReference>
<accession>A0A0S6VQQ5</accession>
<evidence type="ECO:0000256" key="3">
    <source>
        <dbReference type="ARBA" id="ARBA00023014"/>
    </source>
</evidence>
<dbReference type="GO" id="GO:0046872">
    <property type="term" value="F:metal ion binding"/>
    <property type="evidence" value="ECO:0007669"/>
    <property type="project" value="UniProtKB-KW"/>
</dbReference>
<dbReference type="PANTHER" id="PTHR43578:SF3">
    <property type="entry name" value="NADH-QUINONE OXIDOREDUCTASE SUBUNIT F"/>
    <property type="match status" value="1"/>
</dbReference>
<gene>
    <name evidence="4" type="ORF">U14_00621</name>
</gene>
<sequence>MKSLDELKKIKERALEMKKMKEGQARVTITVGMATCGIAAGARGTMKAILDYIRQHNMEDVTVTQTGCNGMCEYEPIVDVQIKGSPKVTYGQINPDRVSKMMEQHVVKGEPVNQWALKVEEAQAS</sequence>
<keyword evidence="2" id="KW-0408">Iron</keyword>
<dbReference type="SUPFAM" id="SSF52833">
    <property type="entry name" value="Thioredoxin-like"/>
    <property type="match status" value="1"/>
</dbReference>
<keyword evidence="5" id="KW-1185">Reference proteome</keyword>
<keyword evidence="1" id="KW-0479">Metal-binding</keyword>
<name>A0A0S6VQQ5_9BACT</name>
<reference evidence="4" key="1">
    <citation type="journal article" date="2015" name="PeerJ">
        <title>First genomic representation of candidate bacterial phylum KSB3 points to enhanced environmental sensing as a trigger of wastewater bulking.</title>
        <authorList>
            <person name="Sekiguchi Y."/>
            <person name="Ohashi A."/>
            <person name="Parks D.H."/>
            <person name="Yamauchi T."/>
            <person name="Tyson G.W."/>
            <person name="Hugenholtz P."/>
        </authorList>
    </citation>
    <scope>NUCLEOTIDE SEQUENCE [LARGE SCALE GENOMIC DNA]</scope>
</reference>
<dbReference type="Gene3D" id="3.40.30.10">
    <property type="entry name" value="Glutaredoxin"/>
    <property type="match status" value="1"/>
</dbReference>
<dbReference type="AlphaFoldDB" id="A0A0S6VQQ5"/>
<proteinExistence type="predicted"/>
<evidence type="ECO:0000313" key="4">
    <source>
        <dbReference type="EMBL" id="GAK49399.1"/>
    </source>
</evidence>